<dbReference type="CDD" id="cd01167">
    <property type="entry name" value="bac_FRK"/>
    <property type="match status" value="1"/>
</dbReference>
<dbReference type="OrthoDB" id="9795789at2"/>
<dbReference type="AlphaFoldDB" id="A0A1H0KML2"/>
<proteinExistence type="inferred from homology"/>
<accession>A0A1H0KML2</accession>
<dbReference type="PANTHER" id="PTHR43085:SF1">
    <property type="entry name" value="PSEUDOURIDINE KINASE-RELATED"/>
    <property type="match status" value="1"/>
</dbReference>
<dbReference type="SUPFAM" id="SSF53613">
    <property type="entry name" value="Ribokinase-like"/>
    <property type="match status" value="1"/>
</dbReference>
<feature type="domain" description="Carbohydrate kinase PfkB" evidence="7">
    <location>
        <begin position="5"/>
        <end position="300"/>
    </location>
</feature>
<keyword evidence="9" id="KW-1185">Reference proteome</keyword>
<evidence type="ECO:0000313" key="8">
    <source>
        <dbReference type="EMBL" id="SDO57012.1"/>
    </source>
</evidence>
<protein>
    <submittedName>
        <fullName evidence="8">Fructokinase</fullName>
    </submittedName>
</protein>
<dbReference type="InterPro" id="IPR011611">
    <property type="entry name" value="PfkB_dom"/>
</dbReference>
<dbReference type="PANTHER" id="PTHR43085">
    <property type="entry name" value="HEXOKINASE FAMILY MEMBER"/>
    <property type="match status" value="1"/>
</dbReference>
<dbReference type="STRING" id="443156.SAMN04489867_0053"/>
<gene>
    <name evidence="8" type="ORF">SAMN04489867_0053</name>
</gene>
<dbReference type="RefSeq" id="WP_091779956.1">
    <property type="nucleotide sequence ID" value="NZ_LT629711.1"/>
</dbReference>
<organism evidence="8 9">
    <name type="scientific">Pedococcus dokdonensis</name>
    <dbReference type="NCBI Taxonomy" id="443156"/>
    <lineage>
        <taxon>Bacteria</taxon>
        <taxon>Bacillati</taxon>
        <taxon>Actinomycetota</taxon>
        <taxon>Actinomycetes</taxon>
        <taxon>Micrococcales</taxon>
        <taxon>Intrasporangiaceae</taxon>
        <taxon>Pedococcus</taxon>
    </lineage>
</organism>
<dbReference type="Gene3D" id="3.40.1190.20">
    <property type="match status" value="1"/>
</dbReference>
<dbReference type="GO" id="GO:0005524">
    <property type="term" value="F:ATP binding"/>
    <property type="evidence" value="ECO:0007669"/>
    <property type="project" value="UniProtKB-KW"/>
</dbReference>
<dbReference type="GO" id="GO:0006000">
    <property type="term" value="P:fructose metabolic process"/>
    <property type="evidence" value="ECO:0007669"/>
    <property type="project" value="UniProtKB-ARBA"/>
</dbReference>
<evidence type="ECO:0000256" key="1">
    <source>
        <dbReference type="ARBA" id="ARBA00010688"/>
    </source>
</evidence>
<evidence type="ECO:0000259" key="7">
    <source>
        <dbReference type="Pfam" id="PF00294"/>
    </source>
</evidence>
<dbReference type="PRINTS" id="PR00990">
    <property type="entry name" value="RIBOKINASE"/>
</dbReference>
<dbReference type="PROSITE" id="PS00584">
    <property type="entry name" value="PFKB_KINASES_2"/>
    <property type="match status" value="1"/>
</dbReference>
<dbReference type="InterPro" id="IPR050306">
    <property type="entry name" value="PfkB_Carbo_kinase"/>
</dbReference>
<comment type="similarity">
    <text evidence="1 6">Belongs to the carbohydrate kinase PfkB family.</text>
</comment>
<evidence type="ECO:0000256" key="4">
    <source>
        <dbReference type="ARBA" id="ARBA00022777"/>
    </source>
</evidence>
<evidence type="ECO:0000256" key="3">
    <source>
        <dbReference type="ARBA" id="ARBA00022741"/>
    </source>
</evidence>
<evidence type="ECO:0000256" key="2">
    <source>
        <dbReference type="ARBA" id="ARBA00022679"/>
    </source>
</evidence>
<keyword evidence="4 6" id="KW-0418">Kinase</keyword>
<evidence type="ECO:0000256" key="6">
    <source>
        <dbReference type="RuleBase" id="RU003704"/>
    </source>
</evidence>
<name>A0A1H0KML2_9MICO</name>
<dbReference type="GO" id="GO:0008865">
    <property type="term" value="F:fructokinase activity"/>
    <property type="evidence" value="ECO:0007669"/>
    <property type="project" value="UniProtKB-ARBA"/>
</dbReference>
<sequence length="305" mass="31772">MNVRNLVIGEALVDIVLDSTGSSAEHVGGSPANVAIGLARLGEDVDFACRLGRDERGERIATHLRSHGVTVLPESFGDLPTSTALATLDEHSTATYTFDLHWDLPTIPVPAGTGHVHTGSLGTILEPGAESVTKALVAVREHGTVSYDPNIRPGIMGELEPVRTRVEELVRLSDVVKASGDDLAYLYPEESTEAVMTRWLGEGPSVVVVTLGPDGVAYRVASEPGEGRAPTAARTVVDTVGAGDSFMAGLLSGLLASRLLGDPGARERLRSATLEDVRPAVARGIATSGITVGKAGAYAPALDEL</sequence>
<evidence type="ECO:0000313" key="9">
    <source>
        <dbReference type="Proteomes" id="UP000199077"/>
    </source>
</evidence>
<keyword evidence="3" id="KW-0547">Nucleotide-binding</keyword>
<dbReference type="Proteomes" id="UP000199077">
    <property type="component" value="Chromosome I"/>
</dbReference>
<dbReference type="PROSITE" id="PS00583">
    <property type="entry name" value="PFKB_KINASES_1"/>
    <property type="match status" value="1"/>
</dbReference>
<evidence type="ECO:0000256" key="5">
    <source>
        <dbReference type="ARBA" id="ARBA00022840"/>
    </source>
</evidence>
<reference evidence="9" key="1">
    <citation type="submission" date="2016-10" db="EMBL/GenBank/DDBJ databases">
        <authorList>
            <person name="Varghese N."/>
            <person name="Submissions S."/>
        </authorList>
    </citation>
    <scope>NUCLEOTIDE SEQUENCE [LARGE SCALE GENOMIC DNA]</scope>
    <source>
        <strain evidence="9">DSM 22329</strain>
    </source>
</reference>
<keyword evidence="5" id="KW-0067">ATP-binding</keyword>
<dbReference type="InterPro" id="IPR002173">
    <property type="entry name" value="Carboh/pur_kinase_PfkB_CS"/>
</dbReference>
<dbReference type="InterPro" id="IPR029056">
    <property type="entry name" value="Ribokinase-like"/>
</dbReference>
<dbReference type="Pfam" id="PF00294">
    <property type="entry name" value="PfkB"/>
    <property type="match status" value="1"/>
</dbReference>
<dbReference type="EMBL" id="LT629711">
    <property type="protein sequence ID" value="SDO57012.1"/>
    <property type="molecule type" value="Genomic_DNA"/>
</dbReference>
<dbReference type="InterPro" id="IPR002139">
    <property type="entry name" value="Ribo/fructo_kinase"/>
</dbReference>
<keyword evidence="2 6" id="KW-0808">Transferase</keyword>